<accession>A0AAD7F0C9</accession>
<reference evidence="1" key="1">
    <citation type="submission" date="2023-03" db="EMBL/GenBank/DDBJ databases">
        <title>Massive genome expansion in bonnet fungi (Mycena s.s.) driven by repeated elements and novel gene families across ecological guilds.</title>
        <authorList>
            <consortium name="Lawrence Berkeley National Laboratory"/>
            <person name="Harder C.B."/>
            <person name="Miyauchi S."/>
            <person name="Viragh M."/>
            <person name="Kuo A."/>
            <person name="Thoen E."/>
            <person name="Andreopoulos B."/>
            <person name="Lu D."/>
            <person name="Skrede I."/>
            <person name="Drula E."/>
            <person name="Henrissat B."/>
            <person name="Morin E."/>
            <person name="Kohler A."/>
            <person name="Barry K."/>
            <person name="LaButti K."/>
            <person name="Morin E."/>
            <person name="Salamov A."/>
            <person name="Lipzen A."/>
            <person name="Mereny Z."/>
            <person name="Hegedus B."/>
            <person name="Baldrian P."/>
            <person name="Stursova M."/>
            <person name="Weitz H."/>
            <person name="Taylor A."/>
            <person name="Grigoriev I.V."/>
            <person name="Nagy L.G."/>
            <person name="Martin F."/>
            <person name="Kauserud H."/>
        </authorList>
    </citation>
    <scope>NUCLEOTIDE SEQUENCE</scope>
    <source>
        <strain evidence="1">CBHHK002</strain>
    </source>
</reference>
<proteinExistence type="predicted"/>
<dbReference type="AlphaFoldDB" id="A0AAD7F0C9"/>
<dbReference type="EMBL" id="JARIHO010000007">
    <property type="protein sequence ID" value="KAJ7358512.1"/>
    <property type="molecule type" value="Genomic_DNA"/>
</dbReference>
<sequence>MINTFNNDKAHISVKWHIQLVTKRGLSIHHLILVKHESTGVGHYISILSDGRYICDCCMPSNLGIPCRHFFRAWIDVQNLPFHISLIRPRWYQDPGAAVELAPAECRTHELGPQEFKLPMRTIRSAFASNPLDSTSHDATPPPRTQTLPARDVFHNVQSAIPPLIAGIQTQEQVTELIQSLETLQCVVRFPLQQIN</sequence>
<gene>
    <name evidence="1" type="ORF">DFH08DRAFT_687260</name>
</gene>
<protein>
    <recommendedName>
        <fullName evidence="3">SWIM-type domain-containing protein</fullName>
    </recommendedName>
</protein>
<comment type="caution">
    <text evidence="1">The sequence shown here is derived from an EMBL/GenBank/DDBJ whole genome shotgun (WGS) entry which is preliminary data.</text>
</comment>
<dbReference type="Proteomes" id="UP001218218">
    <property type="component" value="Unassembled WGS sequence"/>
</dbReference>
<keyword evidence="2" id="KW-1185">Reference proteome</keyword>
<evidence type="ECO:0000313" key="2">
    <source>
        <dbReference type="Proteomes" id="UP001218218"/>
    </source>
</evidence>
<organism evidence="1 2">
    <name type="scientific">Mycena albidolilacea</name>
    <dbReference type="NCBI Taxonomy" id="1033008"/>
    <lineage>
        <taxon>Eukaryota</taxon>
        <taxon>Fungi</taxon>
        <taxon>Dikarya</taxon>
        <taxon>Basidiomycota</taxon>
        <taxon>Agaricomycotina</taxon>
        <taxon>Agaricomycetes</taxon>
        <taxon>Agaricomycetidae</taxon>
        <taxon>Agaricales</taxon>
        <taxon>Marasmiineae</taxon>
        <taxon>Mycenaceae</taxon>
        <taxon>Mycena</taxon>
    </lineage>
</organism>
<name>A0AAD7F0C9_9AGAR</name>
<evidence type="ECO:0008006" key="3">
    <source>
        <dbReference type="Google" id="ProtNLM"/>
    </source>
</evidence>
<evidence type="ECO:0000313" key="1">
    <source>
        <dbReference type="EMBL" id="KAJ7358512.1"/>
    </source>
</evidence>